<dbReference type="GO" id="GO:0008270">
    <property type="term" value="F:zinc ion binding"/>
    <property type="evidence" value="ECO:0007669"/>
    <property type="project" value="UniProtKB-KW"/>
</dbReference>
<dbReference type="InterPro" id="IPR038508">
    <property type="entry name" value="ArfGAP_dom_sf"/>
</dbReference>
<evidence type="ECO:0000256" key="2">
    <source>
        <dbReference type="ARBA" id="ARBA00022723"/>
    </source>
</evidence>
<dbReference type="Gene3D" id="1.10.220.150">
    <property type="entry name" value="Arf GTPase activating protein"/>
    <property type="match status" value="1"/>
</dbReference>
<dbReference type="GO" id="GO:0048205">
    <property type="term" value="P:COPI coating of Golgi vesicle"/>
    <property type="evidence" value="ECO:0007669"/>
    <property type="project" value="TreeGrafter"/>
</dbReference>
<evidence type="ECO:0000256" key="1">
    <source>
        <dbReference type="ARBA" id="ARBA00022468"/>
    </source>
</evidence>
<keyword evidence="2" id="KW-0479">Metal-binding</keyword>
<dbReference type="GO" id="GO:0016787">
    <property type="term" value="F:hydrolase activity"/>
    <property type="evidence" value="ECO:0007669"/>
    <property type="project" value="InterPro"/>
</dbReference>
<proteinExistence type="predicted"/>
<gene>
    <name evidence="8" type="ORF">OAUR00152_LOCUS15803</name>
</gene>
<dbReference type="CDD" id="cd08830">
    <property type="entry name" value="ArfGap_ArfGap1"/>
    <property type="match status" value="1"/>
</dbReference>
<protein>
    <recommendedName>
        <fullName evidence="7">Arf-GAP domain-containing protein</fullName>
    </recommendedName>
</protein>
<organism evidence="8">
    <name type="scientific">Odontella aurita</name>
    <dbReference type="NCBI Taxonomy" id="265563"/>
    <lineage>
        <taxon>Eukaryota</taxon>
        <taxon>Sar</taxon>
        <taxon>Stramenopiles</taxon>
        <taxon>Ochrophyta</taxon>
        <taxon>Bacillariophyta</taxon>
        <taxon>Mediophyceae</taxon>
        <taxon>Biddulphiophycidae</taxon>
        <taxon>Eupodiscales</taxon>
        <taxon>Odontellaceae</taxon>
        <taxon>Odontella</taxon>
    </lineage>
</organism>
<keyword evidence="4" id="KW-0862">Zinc</keyword>
<accession>A0A7S4IVL5</accession>
<dbReference type="EMBL" id="HBKQ01023198">
    <property type="protein sequence ID" value="CAE2240818.1"/>
    <property type="molecule type" value="Transcribed_RNA"/>
</dbReference>
<evidence type="ECO:0000256" key="3">
    <source>
        <dbReference type="ARBA" id="ARBA00022771"/>
    </source>
</evidence>
<dbReference type="SMART" id="SM00105">
    <property type="entry name" value="ArfGap"/>
    <property type="match status" value="1"/>
</dbReference>
<feature type="domain" description="Arf-GAP" evidence="7">
    <location>
        <begin position="11"/>
        <end position="116"/>
    </location>
</feature>
<dbReference type="PRINTS" id="PR00405">
    <property type="entry name" value="REVINTRACTNG"/>
</dbReference>
<keyword evidence="1" id="KW-0343">GTPase activation</keyword>
<dbReference type="AlphaFoldDB" id="A0A7S4IVL5"/>
<dbReference type="PANTHER" id="PTHR45686:SF4">
    <property type="entry name" value="ADP-RIBOSYLATION FACTOR GTPASE ACTIVATING PROTEIN 3, ISOFORM H"/>
    <property type="match status" value="1"/>
</dbReference>
<evidence type="ECO:0000313" key="8">
    <source>
        <dbReference type="EMBL" id="CAE2240818.1"/>
    </source>
</evidence>
<evidence type="ECO:0000259" key="7">
    <source>
        <dbReference type="PROSITE" id="PS50115"/>
    </source>
</evidence>
<dbReference type="SUPFAM" id="SSF53474">
    <property type="entry name" value="alpha/beta-Hydrolases"/>
    <property type="match status" value="1"/>
</dbReference>
<evidence type="ECO:0000256" key="5">
    <source>
        <dbReference type="PROSITE-ProRule" id="PRU00288"/>
    </source>
</evidence>
<dbReference type="InterPro" id="IPR029058">
    <property type="entry name" value="AB_hydrolase_fold"/>
</dbReference>
<evidence type="ECO:0000256" key="6">
    <source>
        <dbReference type="SAM" id="MobiDB-lite"/>
    </source>
</evidence>
<reference evidence="8" key="1">
    <citation type="submission" date="2021-01" db="EMBL/GenBank/DDBJ databases">
        <authorList>
            <person name="Corre E."/>
            <person name="Pelletier E."/>
            <person name="Niang G."/>
            <person name="Scheremetjew M."/>
            <person name="Finn R."/>
            <person name="Kale V."/>
            <person name="Holt S."/>
            <person name="Cochrane G."/>
            <person name="Meng A."/>
            <person name="Brown T."/>
            <person name="Cohen L."/>
        </authorList>
    </citation>
    <scope>NUCLEOTIDE SEQUENCE</scope>
    <source>
        <strain evidence="8">Isolate 1302-5</strain>
    </source>
</reference>
<dbReference type="Pfam" id="PF12695">
    <property type="entry name" value="Abhydrolase_5"/>
    <property type="match status" value="1"/>
</dbReference>
<dbReference type="Gene3D" id="3.40.50.1820">
    <property type="entry name" value="alpha/beta hydrolase"/>
    <property type="match status" value="1"/>
</dbReference>
<feature type="region of interest" description="Disordered" evidence="6">
    <location>
        <begin position="287"/>
        <end position="309"/>
    </location>
</feature>
<feature type="compositionally biased region" description="Basic and acidic residues" evidence="6">
    <location>
        <begin position="297"/>
        <end position="308"/>
    </location>
</feature>
<dbReference type="InterPro" id="IPR037278">
    <property type="entry name" value="ARFGAP/RecO"/>
</dbReference>
<dbReference type="GO" id="GO:0000139">
    <property type="term" value="C:Golgi membrane"/>
    <property type="evidence" value="ECO:0007669"/>
    <property type="project" value="GOC"/>
</dbReference>
<dbReference type="Pfam" id="PF01412">
    <property type="entry name" value="ArfGap"/>
    <property type="match status" value="1"/>
</dbReference>
<evidence type="ECO:0000256" key="4">
    <source>
        <dbReference type="ARBA" id="ARBA00022833"/>
    </source>
</evidence>
<dbReference type="GO" id="GO:0005096">
    <property type="term" value="F:GTPase activator activity"/>
    <property type="evidence" value="ECO:0007669"/>
    <property type="project" value="UniProtKB-KW"/>
</dbReference>
<dbReference type="InterPro" id="IPR029059">
    <property type="entry name" value="AB_hydrolase_5"/>
</dbReference>
<sequence length="529" mass="56829">MPSSSSHEMPPAARSSVLSLPGNDACVDCGSSRPEWASVSYGVVMCLECSGRHRGLGVHVTFVRSIRMDSWTDAQISSMKAGGNGRFLRYLDFRGVARDADAREKYDSGVARAYKEDLRRRVDSGAHAGDPNGIVVGAGSGRSEGETPKIRDVRPEEVFAMTDSPPSRVKAFFDALPIVHSFVVGDVTKYPPLRYTALRLGLSAVVYKLAATILPELPSSPLTSSPWGIWTISVLAAAATSLPLLKVLTTTLSLSDLMANKRHASFKSARNHLVDLMREGRAERRDEYDLYLPPPRPAEKKKDGDDKNPTVPGFILIPGAMVEHTAYSFVASALSDQGIVVAVLNLEPYRLLPVTSDTKAALKIMYDIVARGADGYDVSTEWAVGGHSAGAGAAHNLALGMKPGVTKLIKWGCGGADGHVGTLHDDSTSPVDCLVINGSEDGVVNFTKKAKGKRGYRDFLNLMPPENGGTSGRTTYVEIKGGNHSGFAHYGPQTMDGTRTITLDEQQKIVIKETADFLLGRQSGKAKKE</sequence>
<dbReference type="InterPro" id="IPR001164">
    <property type="entry name" value="ArfGAP_dom"/>
</dbReference>
<name>A0A7S4IVL5_9STRA</name>
<dbReference type="SUPFAM" id="SSF57863">
    <property type="entry name" value="ArfGap/RecO-like zinc finger"/>
    <property type="match status" value="1"/>
</dbReference>
<dbReference type="PANTHER" id="PTHR45686">
    <property type="entry name" value="ADP-RIBOSYLATION FACTOR GTPASE ACTIVATING PROTEIN 3, ISOFORM H-RELATED"/>
    <property type="match status" value="1"/>
</dbReference>
<dbReference type="PROSITE" id="PS50115">
    <property type="entry name" value="ARFGAP"/>
    <property type="match status" value="1"/>
</dbReference>
<keyword evidence="3 5" id="KW-0863">Zinc-finger</keyword>